<dbReference type="EMBL" id="FQWZ01000007">
    <property type="protein sequence ID" value="SHH24178.1"/>
    <property type="molecule type" value="Genomic_DNA"/>
</dbReference>
<dbReference type="RefSeq" id="WP_072898787.1">
    <property type="nucleotide sequence ID" value="NZ_FQWZ01000007.1"/>
</dbReference>
<evidence type="ECO:0000313" key="5">
    <source>
        <dbReference type="Proteomes" id="UP000199758"/>
    </source>
</evidence>
<accession>A0A1M5RDB3</accession>
<evidence type="ECO:0000256" key="1">
    <source>
        <dbReference type="ARBA" id="ARBA00008129"/>
    </source>
</evidence>
<evidence type="ECO:0000256" key="2">
    <source>
        <dbReference type="SAM" id="MobiDB-lite"/>
    </source>
</evidence>
<dbReference type="InterPro" id="IPR000132">
    <property type="entry name" value="Nitrilase/CN_hydratase_CS"/>
</dbReference>
<protein>
    <submittedName>
        <fullName evidence="4">Aliphatic nitrilase</fullName>
    </submittedName>
</protein>
<dbReference type="OrthoDB" id="9803803at2"/>
<dbReference type="SUPFAM" id="SSF56317">
    <property type="entry name" value="Carbon-nitrogen hydrolase"/>
    <property type="match status" value="1"/>
</dbReference>
<sequence length="345" mass="37125">MSAHVIRAAAAQLSPVLGSRDGTIAKVIDAIAAAASQGAQLIVFPETVVPYYPYFSFITPAVAMGPAHLALYDQAVTVPSADTERVGAAARQYRIVVVLGVNERDHGTLYNTQLVFDVSGEIVLKRRKITPTYHERMVWGQGDGSGLNVVDTAVGRIGALACWEHYNPLARYALMAQHEQIHCSQFPGSLVGPIFAEQMELAVRHHALESGCFGVNATGWLSEAQISSITADPTLQKAMRGGCYTAIVSPEGKHLCEPLRDGEGLIVADLDFALITKRKRMMDSVGHYARPELLSLNLDPRTAQPLHRQGLLSAGDQLDGHLAQRARDDDAAAADRSAVARPATD</sequence>
<dbReference type="InterPro" id="IPR023919">
    <property type="entry name" value="Nitrilase"/>
</dbReference>
<dbReference type="STRING" id="490188.SAMN04488068_3040"/>
<dbReference type="InterPro" id="IPR044149">
    <property type="entry name" value="Nitrilases_CHs"/>
</dbReference>
<feature type="domain" description="CN hydrolase" evidence="3">
    <location>
        <begin position="6"/>
        <end position="272"/>
    </location>
</feature>
<dbReference type="NCBIfam" id="TIGR04048">
    <property type="entry name" value="nitrile_sll0784"/>
    <property type="match status" value="1"/>
</dbReference>
<dbReference type="GO" id="GO:0000257">
    <property type="term" value="F:nitrilase activity"/>
    <property type="evidence" value="ECO:0007669"/>
    <property type="project" value="UniProtKB-ARBA"/>
</dbReference>
<dbReference type="PANTHER" id="PTHR46044:SF1">
    <property type="entry name" value="CN HYDROLASE DOMAIN-CONTAINING PROTEIN"/>
    <property type="match status" value="1"/>
</dbReference>
<gene>
    <name evidence="4" type="ORF">SAMN04488068_3040</name>
</gene>
<dbReference type="Proteomes" id="UP000199758">
    <property type="component" value="Unassembled WGS sequence"/>
</dbReference>
<dbReference type="PROSITE" id="PS50263">
    <property type="entry name" value="CN_HYDROLASE"/>
    <property type="match status" value="1"/>
</dbReference>
<dbReference type="PROSITE" id="PS00921">
    <property type="entry name" value="NITRIL_CHT_2"/>
    <property type="match status" value="1"/>
</dbReference>
<organism evidence="4 5">
    <name type="scientific">Hydrocarboniphaga daqingensis</name>
    <dbReference type="NCBI Taxonomy" id="490188"/>
    <lineage>
        <taxon>Bacteria</taxon>
        <taxon>Pseudomonadati</taxon>
        <taxon>Pseudomonadota</taxon>
        <taxon>Gammaproteobacteria</taxon>
        <taxon>Nevskiales</taxon>
        <taxon>Nevskiaceae</taxon>
        <taxon>Hydrocarboniphaga</taxon>
    </lineage>
</organism>
<name>A0A1M5RDB3_9GAMM</name>
<feature type="region of interest" description="Disordered" evidence="2">
    <location>
        <begin position="325"/>
        <end position="345"/>
    </location>
</feature>
<reference evidence="4 5" key="1">
    <citation type="submission" date="2016-11" db="EMBL/GenBank/DDBJ databases">
        <authorList>
            <person name="Jaros S."/>
            <person name="Januszkiewicz K."/>
            <person name="Wedrychowicz H."/>
        </authorList>
    </citation>
    <scope>NUCLEOTIDE SEQUENCE [LARGE SCALE GENOMIC DNA]</scope>
    <source>
        <strain evidence="4 5">CGMCC 1.7049</strain>
    </source>
</reference>
<dbReference type="PANTHER" id="PTHR46044">
    <property type="entry name" value="NITRILASE"/>
    <property type="match status" value="1"/>
</dbReference>
<dbReference type="Gene3D" id="3.60.110.10">
    <property type="entry name" value="Carbon-nitrogen hydrolase"/>
    <property type="match status" value="1"/>
</dbReference>
<proteinExistence type="inferred from homology"/>
<dbReference type="AlphaFoldDB" id="A0A1M5RDB3"/>
<comment type="similarity">
    <text evidence="1">Belongs to the carbon-nitrogen hydrolase superfamily. Nitrilase family.</text>
</comment>
<evidence type="ECO:0000259" key="3">
    <source>
        <dbReference type="PROSITE" id="PS50263"/>
    </source>
</evidence>
<feature type="compositionally biased region" description="Low complexity" evidence="2">
    <location>
        <begin position="334"/>
        <end position="345"/>
    </location>
</feature>
<keyword evidence="5" id="KW-1185">Reference proteome</keyword>
<dbReference type="InterPro" id="IPR003010">
    <property type="entry name" value="C-N_Hydrolase"/>
</dbReference>
<dbReference type="Pfam" id="PF00795">
    <property type="entry name" value="CN_hydrolase"/>
    <property type="match status" value="1"/>
</dbReference>
<dbReference type="CDD" id="cd07564">
    <property type="entry name" value="nitrilases_CHs"/>
    <property type="match status" value="1"/>
</dbReference>
<dbReference type="InterPro" id="IPR036526">
    <property type="entry name" value="C-N_Hydrolase_sf"/>
</dbReference>
<evidence type="ECO:0000313" key="4">
    <source>
        <dbReference type="EMBL" id="SHH24178.1"/>
    </source>
</evidence>